<dbReference type="OrthoDB" id="5585464at2759"/>
<dbReference type="GO" id="GO:0005739">
    <property type="term" value="C:mitochondrion"/>
    <property type="evidence" value="ECO:0007669"/>
    <property type="project" value="TreeGrafter"/>
</dbReference>
<dbReference type="EC" id="2.1.1.220" evidence="1"/>
<evidence type="ECO:0000256" key="3">
    <source>
        <dbReference type="ARBA" id="ARBA00033309"/>
    </source>
</evidence>
<evidence type="ECO:0000256" key="2">
    <source>
        <dbReference type="ARBA" id="ARBA00015963"/>
    </source>
</evidence>
<evidence type="ECO:0000313" key="6">
    <source>
        <dbReference type="Proteomes" id="UP000184188"/>
    </source>
</evidence>
<gene>
    <name evidence="5" type="ORF">ASPZODRAFT_60146</name>
</gene>
<dbReference type="InterPro" id="IPR014816">
    <property type="entry name" value="tRNA_MeTrfase_Gcd14"/>
</dbReference>
<dbReference type="PROSITE" id="PS51620">
    <property type="entry name" value="SAM_TRM61"/>
    <property type="match status" value="1"/>
</dbReference>
<feature type="region of interest" description="Disordered" evidence="4">
    <location>
        <begin position="370"/>
        <end position="416"/>
    </location>
</feature>
<dbReference type="AlphaFoldDB" id="A0A1L9SPZ0"/>
<dbReference type="PANTHER" id="PTHR12133">
    <property type="entry name" value="TRNA (ADENINE(58)-N(1))-METHYLTRANSFERASE"/>
    <property type="match status" value="1"/>
</dbReference>
<feature type="region of interest" description="Disordered" evidence="4">
    <location>
        <begin position="190"/>
        <end position="217"/>
    </location>
</feature>
<dbReference type="GeneID" id="34615360"/>
<feature type="compositionally biased region" description="Polar residues" evidence="4">
    <location>
        <begin position="398"/>
        <end position="416"/>
    </location>
</feature>
<dbReference type="VEuPathDB" id="FungiDB:ASPZODRAFT_60146"/>
<dbReference type="Proteomes" id="UP000184188">
    <property type="component" value="Unassembled WGS sequence"/>
</dbReference>
<dbReference type="InterPro" id="IPR029063">
    <property type="entry name" value="SAM-dependent_MTases_sf"/>
</dbReference>
<accession>A0A1L9SPZ0</accession>
<dbReference type="GO" id="GO:0160107">
    <property type="term" value="F:tRNA (adenine(58)-N1)-methyltransferase activity"/>
    <property type="evidence" value="ECO:0007669"/>
    <property type="project" value="UniProtKB-EC"/>
</dbReference>
<organism evidence="5 6">
    <name type="scientific">Penicilliopsis zonata CBS 506.65</name>
    <dbReference type="NCBI Taxonomy" id="1073090"/>
    <lineage>
        <taxon>Eukaryota</taxon>
        <taxon>Fungi</taxon>
        <taxon>Dikarya</taxon>
        <taxon>Ascomycota</taxon>
        <taxon>Pezizomycotina</taxon>
        <taxon>Eurotiomycetes</taxon>
        <taxon>Eurotiomycetidae</taxon>
        <taxon>Eurotiales</taxon>
        <taxon>Aspergillaceae</taxon>
        <taxon>Penicilliopsis</taxon>
    </lineage>
</organism>
<proteinExistence type="predicted"/>
<dbReference type="EMBL" id="KV878338">
    <property type="protein sequence ID" value="OJJ49322.1"/>
    <property type="molecule type" value="Genomic_DNA"/>
</dbReference>
<feature type="compositionally biased region" description="Polar residues" evidence="4">
    <location>
        <begin position="376"/>
        <end position="386"/>
    </location>
</feature>
<dbReference type="Gene3D" id="3.40.50.150">
    <property type="entry name" value="Vaccinia Virus protein VP39"/>
    <property type="match status" value="1"/>
</dbReference>
<evidence type="ECO:0000313" key="5">
    <source>
        <dbReference type="EMBL" id="OJJ49322.1"/>
    </source>
</evidence>
<dbReference type="Gene3D" id="3.10.330.20">
    <property type="match status" value="1"/>
</dbReference>
<dbReference type="RefSeq" id="XP_022583832.1">
    <property type="nucleotide sequence ID" value="XM_022728896.1"/>
</dbReference>
<evidence type="ECO:0000256" key="4">
    <source>
        <dbReference type="SAM" id="MobiDB-lite"/>
    </source>
</evidence>
<sequence length="443" mass="48822">MAFLSRLARQVQGLFSSPRTLARFPRSINTDFSVFQEGDRVFIQGKSPTLTKPLARGQKTDLRQGKLYHDQIIGRKVRESVQAHKGPEYRLSLPTLEEYITLTPRLVTPIYPADANLIVSFLDIHIPPAATAEGDAAQQPPLEILESGTGHGSLTLHLARAIQAANPSPPPVPAGSQVQYVGDRPIQPEETAAEKEKTPESAEDGQHAVRQEQQEQWNTWRAQRNAVIHSVDISGKYSTHAEKIVRGFRRGIYAGNVDFYVGHVERWIAEQTARRQQDRAFNFGPLEPFLSHAILDMPSAHLRLPHVCPVLKQGGLLVVFMPSVTQIGDCMDLIRRQSLPLVMDKVVELGTGISSGRMWDLRHAVRKSRVEEPSLETASETASETALETPLETASGKEPQSGSSNQDVQNAPGSQEDTVLVCRPKVGARVVGGGFVGIWRRTA</sequence>
<dbReference type="GO" id="GO:0031515">
    <property type="term" value="C:tRNA (m1A) methyltransferase complex"/>
    <property type="evidence" value="ECO:0007669"/>
    <property type="project" value="InterPro"/>
</dbReference>
<protein>
    <recommendedName>
        <fullName evidence="2">tRNA (adenine(58)-N(1))-methyltransferase catalytic subunit TRM61</fullName>
        <ecNumber evidence="1">2.1.1.220</ecNumber>
    </recommendedName>
    <alternativeName>
        <fullName evidence="3">tRNA(m1A58)-methyltransferase subunit TRM61</fullName>
    </alternativeName>
</protein>
<reference evidence="6" key="1">
    <citation type="journal article" date="2017" name="Genome Biol.">
        <title>Comparative genomics reveals high biological diversity and specific adaptations in the industrially and medically important fungal genus Aspergillus.</title>
        <authorList>
            <person name="de Vries R.P."/>
            <person name="Riley R."/>
            <person name="Wiebenga A."/>
            <person name="Aguilar-Osorio G."/>
            <person name="Amillis S."/>
            <person name="Uchima C.A."/>
            <person name="Anderluh G."/>
            <person name="Asadollahi M."/>
            <person name="Askin M."/>
            <person name="Barry K."/>
            <person name="Battaglia E."/>
            <person name="Bayram O."/>
            <person name="Benocci T."/>
            <person name="Braus-Stromeyer S.A."/>
            <person name="Caldana C."/>
            <person name="Canovas D."/>
            <person name="Cerqueira G.C."/>
            <person name="Chen F."/>
            <person name="Chen W."/>
            <person name="Choi C."/>
            <person name="Clum A."/>
            <person name="Dos Santos R.A."/>
            <person name="Damasio A.R."/>
            <person name="Diallinas G."/>
            <person name="Emri T."/>
            <person name="Fekete E."/>
            <person name="Flipphi M."/>
            <person name="Freyberg S."/>
            <person name="Gallo A."/>
            <person name="Gournas C."/>
            <person name="Habgood R."/>
            <person name="Hainaut M."/>
            <person name="Harispe M.L."/>
            <person name="Henrissat B."/>
            <person name="Hilden K.S."/>
            <person name="Hope R."/>
            <person name="Hossain A."/>
            <person name="Karabika E."/>
            <person name="Karaffa L."/>
            <person name="Karanyi Z."/>
            <person name="Krasevec N."/>
            <person name="Kuo A."/>
            <person name="Kusch H."/>
            <person name="LaButti K."/>
            <person name="Lagendijk E.L."/>
            <person name="Lapidus A."/>
            <person name="Levasseur A."/>
            <person name="Lindquist E."/>
            <person name="Lipzen A."/>
            <person name="Logrieco A.F."/>
            <person name="MacCabe A."/>
            <person name="Maekelae M.R."/>
            <person name="Malavazi I."/>
            <person name="Melin P."/>
            <person name="Meyer V."/>
            <person name="Mielnichuk N."/>
            <person name="Miskei M."/>
            <person name="Molnar A.P."/>
            <person name="Mule G."/>
            <person name="Ngan C.Y."/>
            <person name="Orejas M."/>
            <person name="Orosz E."/>
            <person name="Ouedraogo J.P."/>
            <person name="Overkamp K.M."/>
            <person name="Park H.-S."/>
            <person name="Perrone G."/>
            <person name="Piumi F."/>
            <person name="Punt P.J."/>
            <person name="Ram A.F."/>
            <person name="Ramon A."/>
            <person name="Rauscher S."/>
            <person name="Record E."/>
            <person name="Riano-Pachon D.M."/>
            <person name="Robert V."/>
            <person name="Roehrig J."/>
            <person name="Ruller R."/>
            <person name="Salamov A."/>
            <person name="Salih N.S."/>
            <person name="Samson R.A."/>
            <person name="Sandor E."/>
            <person name="Sanguinetti M."/>
            <person name="Schuetze T."/>
            <person name="Sepcic K."/>
            <person name="Shelest E."/>
            <person name="Sherlock G."/>
            <person name="Sophianopoulou V."/>
            <person name="Squina F.M."/>
            <person name="Sun H."/>
            <person name="Susca A."/>
            <person name="Todd R.B."/>
            <person name="Tsang A."/>
            <person name="Unkles S.E."/>
            <person name="van de Wiele N."/>
            <person name="van Rossen-Uffink D."/>
            <person name="Oliveira J.V."/>
            <person name="Vesth T.C."/>
            <person name="Visser J."/>
            <person name="Yu J.-H."/>
            <person name="Zhou M."/>
            <person name="Andersen M.R."/>
            <person name="Archer D.B."/>
            <person name="Baker S.E."/>
            <person name="Benoit I."/>
            <person name="Brakhage A.A."/>
            <person name="Braus G.H."/>
            <person name="Fischer R."/>
            <person name="Frisvad J.C."/>
            <person name="Goldman G.H."/>
            <person name="Houbraken J."/>
            <person name="Oakley B."/>
            <person name="Pocsi I."/>
            <person name="Scazzocchio C."/>
            <person name="Seiboth B."/>
            <person name="vanKuyk P.A."/>
            <person name="Wortman J."/>
            <person name="Dyer P.S."/>
            <person name="Grigoriev I.V."/>
        </authorList>
    </citation>
    <scope>NUCLEOTIDE SEQUENCE [LARGE SCALE GENOMIC DNA]</scope>
    <source>
        <strain evidence="6">CBS 506.65</strain>
    </source>
</reference>
<name>A0A1L9SPZ0_9EURO</name>
<dbReference type="STRING" id="1073090.A0A1L9SPZ0"/>
<evidence type="ECO:0000256" key="1">
    <source>
        <dbReference type="ARBA" id="ARBA00012796"/>
    </source>
</evidence>
<keyword evidence="6" id="KW-1185">Reference proteome</keyword>
<dbReference type="GO" id="GO:0030488">
    <property type="term" value="P:tRNA methylation"/>
    <property type="evidence" value="ECO:0007669"/>
    <property type="project" value="InterPro"/>
</dbReference>
<dbReference type="PANTHER" id="PTHR12133:SF1">
    <property type="entry name" value="TRNA (ADENINE(58)-N(1))-METHYLTRANSFERASE, MITOCHONDRIAL"/>
    <property type="match status" value="1"/>
</dbReference>
<feature type="compositionally biased region" description="Basic and acidic residues" evidence="4">
    <location>
        <begin position="192"/>
        <end position="213"/>
    </location>
</feature>
<dbReference type="SUPFAM" id="SSF53335">
    <property type="entry name" value="S-adenosyl-L-methionine-dependent methyltransferases"/>
    <property type="match status" value="1"/>
</dbReference>